<dbReference type="EMBL" id="JAHLKM010000005">
    <property type="protein sequence ID" value="MCQ4333114.1"/>
    <property type="molecule type" value="Genomic_DNA"/>
</dbReference>
<keyword evidence="8" id="KW-1185">Reference proteome</keyword>
<feature type="transmembrane region" description="Helical" evidence="6">
    <location>
        <begin position="122"/>
        <end position="143"/>
    </location>
</feature>
<keyword evidence="3 6" id="KW-0812">Transmembrane</keyword>
<keyword evidence="2" id="KW-1003">Cell membrane</keyword>
<evidence type="ECO:0000313" key="7">
    <source>
        <dbReference type="EMBL" id="MCQ4333114.1"/>
    </source>
</evidence>
<evidence type="ECO:0000256" key="3">
    <source>
        <dbReference type="ARBA" id="ARBA00022692"/>
    </source>
</evidence>
<evidence type="ECO:0000256" key="1">
    <source>
        <dbReference type="ARBA" id="ARBA00004651"/>
    </source>
</evidence>
<feature type="transmembrane region" description="Helical" evidence="6">
    <location>
        <begin position="426"/>
        <end position="448"/>
    </location>
</feature>
<keyword evidence="4 6" id="KW-1133">Transmembrane helix</keyword>
<dbReference type="Pfam" id="PF01943">
    <property type="entry name" value="Polysacc_synt"/>
    <property type="match status" value="1"/>
</dbReference>
<feature type="transmembrane region" description="Helical" evidence="6">
    <location>
        <begin position="394"/>
        <end position="414"/>
    </location>
</feature>
<dbReference type="CDD" id="cd13128">
    <property type="entry name" value="MATE_Wzx_like"/>
    <property type="match status" value="1"/>
</dbReference>
<proteinExistence type="predicted"/>
<feature type="transmembrane region" description="Helical" evidence="6">
    <location>
        <begin position="181"/>
        <end position="201"/>
    </location>
</feature>
<feature type="transmembrane region" description="Helical" evidence="6">
    <location>
        <begin position="155"/>
        <end position="175"/>
    </location>
</feature>
<dbReference type="PANTHER" id="PTHR30250">
    <property type="entry name" value="PST FAMILY PREDICTED COLANIC ACID TRANSPORTER"/>
    <property type="match status" value="1"/>
</dbReference>
<evidence type="ECO:0000256" key="6">
    <source>
        <dbReference type="SAM" id="Phobius"/>
    </source>
</evidence>
<dbReference type="InterPro" id="IPR002797">
    <property type="entry name" value="Polysacc_synth"/>
</dbReference>
<dbReference type="Proteomes" id="UP001139494">
    <property type="component" value="Unassembled WGS sequence"/>
</dbReference>
<evidence type="ECO:0000256" key="2">
    <source>
        <dbReference type="ARBA" id="ARBA00022475"/>
    </source>
</evidence>
<evidence type="ECO:0000256" key="5">
    <source>
        <dbReference type="ARBA" id="ARBA00023136"/>
    </source>
</evidence>
<organism evidence="7 8">
    <name type="scientific">Natronomonas aquatica</name>
    <dbReference type="NCBI Taxonomy" id="2841590"/>
    <lineage>
        <taxon>Archaea</taxon>
        <taxon>Methanobacteriati</taxon>
        <taxon>Methanobacteriota</taxon>
        <taxon>Stenosarchaea group</taxon>
        <taxon>Halobacteria</taxon>
        <taxon>Halobacteriales</taxon>
        <taxon>Natronomonadaceae</taxon>
        <taxon>Natronomonas</taxon>
    </lineage>
</organism>
<feature type="transmembrane region" description="Helical" evidence="6">
    <location>
        <begin position="454"/>
        <end position="478"/>
    </location>
</feature>
<feature type="transmembrane region" description="Helical" evidence="6">
    <location>
        <begin position="15"/>
        <end position="35"/>
    </location>
</feature>
<dbReference type="PANTHER" id="PTHR30250:SF28">
    <property type="entry name" value="POLYSACCHARIDE BIOSYNTHESIS PROTEIN"/>
    <property type="match status" value="1"/>
</dbReference>
<dbReference type="InterPro" id="IPR050833">
    <property type="entry name" value="Poly_Biosynth_Transport"/>
</dbReference>
<sequence>MAQFSDLLTRVKGELLGQILTTFLGAALIFLLARLLGPERYGLLFLTISILGFMRVFSEAGVANSGARYIAEYKECDPDQIPHILRISFGYNLVTIVTVVAVLVGSRHYLAGLFGESELAVLLLYGVFFVIFGTLVRYVRIVLQGFEKIELSATIHVLTILCRFVFAIGLVLLGYGVWGAFVGYIISFILVSMLGLGLVYVRFYRAVEADATVAHTLRRRIAEYTVPLTATNTARAIDLHIDTILVGFFLTPVSVGFYVLAKQITQFLETPAYAVGFSLAPTFGAEKARENVQRSAQMYETSLVYSLLVYLPASVGVVLVSEPAIQYVFGTAYLGAVPVLQVLALYVVFRSMTTITENSLDYLGRARSRAIIKLPTVGLNIVLNVLLIPRLGVVGAALATVVSYGLFTMATMYVIHTELGLRIRYLGRQVTSILAITVIMAIGVAFGLQFVSGLFSLLLVVLSGAIIWGISAVFSGIFDLNKFDIYQS</sequence>
<dbReference type="RefSeq" id="WP_256029132.1">
    <property type="nucleotide sequence ID" value="NZ_JAHLKM010000005.1"/>
</dbReference>
<accession>A0A9R1CSY3</accession>
<feature type="transmembrane region" description="Helical" evidence="6">
    <location>
        <begin position="303"/>
        <end position="321"/>
    </location>
</feature>
<feature type="transmembrane region" description="Helical" evidence="6">
    <location>
        <begin position="89"/>
        <end position="110"/>
    </location>
</feature>
<keyword evidence="5 6" id="KW-0472">Membrane</keyword>
<reference evidence="7" key="1">
    <citation type="journal article" date="2023" name="Front. Microbiol.">
        <title>Genomic-based phylogenetic and metabolic analyses of the genus Natronomonas, and description of Natronomonas aquatica sp. nov.</title>
        <authorList>
            <person name="Garcia-Roldan A."/>
            <person name="Duran-Viseras A."/>
            <person name="de la Haba R.R."/>
            <person name="Corral P."/>
            <person name="Sanchez-Porro C."/>
            <person name="Ventosa A."/>
        </authorList>
    </citation>
    <scope>NUCLEOTIDE SEQUENCE</scope>
    <source>
        <strain evidence="7">F2-12</strain>
    </source>
</reference>
<evidence type="ECO:0000256" key="4">
    <source>
        <dbReference type="ARBA" id="ARBA00022989"/>
    </source>
</evidence>
<comment type="subcellular location">
    <subcellularLocation>
        <location evidence="1">Cell membrane</location>
        <topology evidence="1">Multi-pass membrane protein</topology>
    </subcellularLocation>
</comment>
<protein>
    <submittedName>
        <fullName evidence="7">Flippase</fullName>
    </submittedName>
</protein>
<feature type="transmembrane region" description="Helical" evidence="6">
    <location>
        <begin position="41"/>
        <end position="58"/>
    </location>
</feature>
<dbReference type="GO" id="GO:0005886">
    <property type="term" value="C:plasma membrane"/>
    <property type="evidence" value="ECO:0007669"/>
    <property type="project" value="UniProtKB-SubCell"/>
</dbReference>
<dbReference type="AlphaFoldDB" id="A0A9R1CSY3"/>
<gene>
    <name evidence="7" type="ORF">KM295_06310</name>
</gene>
<feature type="transmembrane region" description="Helical" evidence="6">
    <location>
        <begin position="327"/>
        <end position="349"/>
    </location>
</feature>
<feature type="transmembrane region" description="Helical" evidence="6">
    <location>
        <begin position="370"/>
        <end position="388"/>
    </location>
</feature>
<comment type="caution">
    <text evidence="7">The sequence shown here is derived from an EMBL/GenBank/DDBJ whole genome shotgun (WGS) entry which is preliminary data.</text>
</comment>
<name>A0A9R1CSY3_9EURY</name>
<evidence type="ECO:0000313" key="8">
    <source>
        <dbReference type="Proteomes" id="UP001139494"/>
    </source>
</evidence>